<feature type="repeat" description="TPR" evidence="3">
    <location>
        <begin position="430"/>
        <end position="463"/>
    </location>
</feature>
<evidence type="ECO:0000313" key="5">
    <source>
        <dbReference type="EMBL" id="MBU5670763.1"/>
    </source>
</evidence>
<evidence type="ECO:0000256" key="1">
    <source>
        <dbReference type="ARBA" id="ARBA00022737"/>
    </source>
</evidence>
<dbReference type="InterPro" id="IPR051685">
    <property type="entry name" value="Ycf3/AcsC/BcsC/TPR_MFPF"/>
</dbReference>
<evidence type="ECO:0000256" key="3">
    <source>
        <dbReference type="PROSITE-ProRule" id="PRU00339"/>
    </source>
</evidence>
<reference evidence="5 6" key="1">
    <citation type="submission" date="2021-06" db="EMBL/GenBank/DDBJ databases">
        <authorList>
            <person name="Sun Q."/>
            <person name="Li D."/>
        </authorList>
    </citation>
    <scope>NUCLEOTIDE SEQUENCE [LARGE SCALE GENOMIC DNA]</scope>
    <source>
        <strain evidence="5 6">MSJ-6</strain>
    </source>
</reference>
<name>A0ABS6FKQ4_9BACL</name>
<proteinExistence type="predicted"/>
<dbReference type="EMBL" id="JAHLQJ010000002">
    <property type="protein sequence ID" value="MBU5670763.1"/>
    <property type="molecule type" value="Genomic_DNA"/>
</dbReference>
<dbReference type="PROSITE" id="PS51257">
    <property type="entry name" value="PROKAR_LIPOPROTEIN"/>
    <property type="match status" value="1"/>
</dbReference>
<dbReference type="InterPro" id="IPR019734">
    <property type="entry name" value="TPR_rpt"/>
</dbReference>
<feature type="repeat" description="TPR" evidence="3">
    <location>
        <begin position="93"/>
        <end position="126"/>
    </location>
</feature>
<feature type="domain" description="Tail specific protease" evidence="4">
    <location>
        <begin position="514"/>
        <end position="723"/>
    </location>
</feature>
<dbReference type="SMART" id="SM00028">
    <property type="entry name" value="TPR"/>
    <property type="match status" value="7"/>
</dbReference>
<accession>A0ABS6FKQ4</accession>
<dbReference type="InterPro" id="IPR005151">
    <property type="entry name" value="Tail-specific_protease"/>
</dbReference>
<dbReference type="Pfam" id="PF13432">
    <property type="entry name" value="TPR_16"/>
    <property type="match status" value="1"/>
</dbReference>
<gene>
    <name evidence="5" type="ORF">KQJ23_02855</name>
</gene>
<keyword evidence="2 3" id="KW-0802">TPR repeat</keyword>
<dbReference type="Pfam" id="PF03572">
    <property type="entry name" value="Peptidase_S41"/>
    <property type="match status" value="1"/>
</dbReference>
<evidence type="ECO:0000259" key="4">
    <source>
        <dbReference type="SMART" id="SM00245"/>
    </source>
</evidence>
<evidence type="ECO:0000313" key="6">
    <source>
        <dbReference type="Proteomes" id="UP000743001"/>
    </source>
</evidence>
<keyword evidence="6" id="KW-1185">Reference proteome</keyword>
<dbReference type="InterPro" id="IPR013105">
    <property type="entry name" value="TPR_2"/>
</dbReference>
<dbReference type="PROSITE" id="PS50005">
    <property type="entry name" value="TPR"/>
    <property type="match status" value="5"/>
</dbReference>
<dbReference type="Proteomes" id="UP000743001">
    <property type="component" value="Unassembled WGS sequence"/>
</dbReference>
<comment type="caution">
    <text evidence="5">The sequence shown here is derived from an EMBL/GenBank/DDBJ whole genome shotgun (WGS) entry which is preliminary data.</text>
</comment>
<dbReference type="Pfam" id="PF13181">
    <property type="entry name" value="TPR_8"/>
    <property type="match status" value="1"/>
</dbReference>
<dbReference type="PANTHER" id="PTHR44943">
    <property type="entry name" value="CELLULOSE SYNTHASE OPERON PROTEIN C"/>
    <property type="match status" value="1"/>
</dbReference>
<evidence type="ECO:0000256" key="2">
    <source>
        <dbReference type="ARBA" id="ARBA00022803"/>
    </source>
</evidence>
<dbReference type="SMART" id="SM00245">
    <property type="entry name" value="TSPc"/>
    <property type="match status" value="1"/>
</dbReference>
<protein>
    <submittedName>
        <fullName evidence="5">Tetratricopeptide repeat protein</fullName>
    </submittedName>
</protein>
<sequence length="739" mass="83587">MKIISRLRYICGLVLSLGLIGGCLNLPSAEPYRVPAELEKKINDQNEQAVALIQEGRYEEGIVYLEEAVAYVYEADPELRDLTQEKRVPFPLDTPFNNLSWAYHELGDYQQALAYAEKSILLLPNDDVEYTNKANALYHLGRTSEALTSYEKAVDLNSENARAHYWIGLISYEMGDYEAALKKLNKYLDAHPDNGDAASMRVYTLLQLDRPDVAEEYADNFLKRYSNTYEGYWAMAAYLEETAGYDEILAFHIQAAERFPSEWVAQVKVGQTYYDHGDYESALKQFKSMTLVFPQDPELEGRLIRTYSALGDREGAETVYMNSNAPQQLLAAMGQLYLDHGYYTKAIEFYDAVNVNQPWNETGYVKKLQALSWGKRYVRCVELGEQLLKTTEPSSAEIPWFTGRCEMELGQTEKAAEHFKLATEIDAEDGESWSQLALAHFTLGHEPEAREYSERALEMNAEDPTASYVREALDGRNQSLGSRIKAFMKENYLYGKDLAQLDRSLERLDSPDLSLSQMATIIDQSRQYDDQLTFLAYGELYEQLTKSDKGGGVFHKDIGQISYFKLDEFSRTTDDQFIKLADDIPSPEEKTLILDLRGNGGGLTESANNILDILLPELTTSTLIYQDGATYSYYSGPDQIHFSNIAIFVDEDTASAAELLTLGLKTYGDHVSIIGRTTSGKGVGQLVMEDKEHQVLLYVVNHRWNVLQSNIASSRIVPDVKVTGNELEDFIARVKIPRK</sequence>
<keyword evidence="1" id="KW-0677">Repeat</keyword>
<dbReference type="RefSeq" id="WP_216477173.1">
    <property type="nucleotide sequence ID" value="NZ_JAHLQJ010000002.1"/>
</dbReference>
<feature type="repeat" description="TPR" evidence="3">
    <location>
        <begin position="263"/>
        <end position="296"/>
    </location>
</feature>
<dbReference type="Pfam" id="PF07719">
    <property type="entry name" value="TPR_2"/>
    <property type="match status" value="1"/>
</dbReference>
<feature type="repeat" description="TPR" evidence="3">
    <location>
        <begin position="161"/>
        <end position="194"/>
    </location>
</feature>
<feature type="repeat" description="TPR" evidence="3">
    <location>
        <begin position="127"/>
        <end position="160"/>
    </location>
</feature>
<dbReference type="PANTHER" id="PTHR44943:SF4">
    <property type="entry name" value="TPR REPEAT-CONTAINING PROTEIN MJ0798"/>
    <property type="match status" value="1"/>
</dbReference>
<organism evidence="5 6">
    <name type="scientific">Paenibacillus brevis</name>
    <dbReference type="NCBI Taxonomy" id="2841508"/>
    <lineage>
        <taxon>Bacteria</taxon>
        <taxon>Bacillati</taxon>
        <taxon>Bacillota</taxon>
        <taxon>Bacilli</taxon>
        <taxon>Bacillales</taxon>
        <taxon>Paenibacillaceae</taxon>
        <taxon>Paenibacillus</taxon>
    </lineage>
</organism>